<dbReference type="GO" id="GO:0009507">
    <property type="term" value="C:chloroplast"/>
    <property type="evidence" value="ECO:0007669"/>
    <property type="project" value="UniProtKB-ARBA"/>
</dbReference>
<evidence type="ECO:0000256" key="1">
    <source>
        <dbReference type="SAM" id="Phobius"/>
    </source>
</evidence>
<protein>
    <recommendedName>
        <fullName evidence="2">AMP-activated protein kinase glycogen-binding domain-containing protein</fullName>
    </recommendedName>
</protein>
<dbReference type="GO" id="GO:0005768">
    <property type="term" value="C:endosome"/>
    <property type="evidence" value="ECO:0007669"/>
    <property type="project" value="TreeGrafter"/>
</dbReference>
<feature type="domain" description="AMP-activated protein kinase glycogen-binding" evidence="2">
    <location>
        <begin position="10"/>
        <end position="55"/>
    </location>
</feature>
<keyword evidence="1" id="KW-0812">Transmembrane</keyword>
<accession>A0AAP0NXB7</accession>
<dbReference type="Gene3D" id="2.60.120.10">
    <property type="entry name" value="Jelly Rolls"/>
    <property type="match status" value="1"/>
</dbReference>
<dbReference type="SUPFAM" id="SSF81296">
    <property type="entry name" value="E set domains"/>
    <property type="match status" value="1"/>
</dbReference>
<keyword evidence="1" id="KW-0472">Membrane</keyword>
<dbReference type="EMBL" id="JBBNAE010000005">
    <property type="protein sequence ID" value="KAK9122543.1"/>
    <property type="molecule type" value="Genomic_DNA"/>
</dbReference>
<proteinExistence type="predicted"/>
<dbReference type="Proteomes" id="UP001417504">
    <property type="component" value="Unassembled WGS sequence"/>
</dbReference>
<comment type="caution">
    <text evidence="3">The sequence shown here is derived from an EMBL/GenBank/DDBJ whole genome shotgun (WGS) entry which is preliminary data.</text>
</comment>
<dbReference type="PANTHER" id="PTHR37742:SF1">
    <property type="entry name" value="OS01G0810200 PROTEIN"/>
    <property type="match status" value="1"/>
</dbReference>
<keyword evidence="4" id="KW-1185">Reference proteome</keyword>
<dbReference type="Pfam" id="PF16561">
    <property type="entry name" value="AMPK1_CBM"/>
    <property type="match status" value="1"/>
</dbReference>
<keyword evidence="1" id="KW-1133">Transmembrane helix</keyword>
<dbReference type="InterPro" id="IPR013783">
    <property type="entry name" value="Ig-like_fold"/>
</dbReference>
<feature type="transmembrane region" description="Helical" evidence="1">
    <location>
        <begin position="81"/>
        <end position="105"/>
    </location>
</feature>
<dbReference type="AlphaFoldDB" id="A0AAP0NXB7"/>
<evidence type="ECO:0000313" key="4">
    <source>
        <dbReference type="Proteomes" id="UP001417504"/>
    </source>
</evidence>
<sequence>MDLSNPQRGIPTLITWSYGGNSVAVEGSWDNWSSRKILQRTGKDHSLLLVLPSVLYKPLRSVLLLLAWLEEKWISWFFFPSWKFLICLLLVMKFCYSFCGSSNFVRLRVRFTSDKRGWLINPIRLARDSGLSGVALSCASVHVGQIRPGGIRGNHRHHICNETFIIWGAETKFRLENPKMDKGYAEASVGAEEVAVASSSSGTAHALVNVDPIRPTFFLGCQDSSIAPNSSTTDFNIWKDL</sequence>
<dbReference type="GO" id="GO:0005802">
    <property type="term" value="C:trans-Golgi network"/>
    <property type="evidence" value="ECO:0007669"/>
    <property type="project" value="TreeGrafter"/>
</dbReference>
<dbReference type="InterPro" id="IPR014756">
    <property type="entry name" value="Ig_E-set"/>
</dbReference>
<dbReference type="InterPro" id="IPR014710">
    <property type="entry name" value="RmlC-like_jellyroll"/>
</dbReference>
<organism evidence="3 4">
    <name type="scientific">Stephania japonica</name>
    <dbReference type="NCBI Taxonomy" id="461633"/>
    <lineage>
        <taxon>Eukaryota</taxon>
        <taxon>Viridiplantae</taxon>
        <taxon>Streptophyta</taxon>
        <taxon>Embryophyta</taxon>
        <taxon>Tracheophyta</taxon>
        <taxon>Spermatophyta</taxon>
        <taxon>Magnoliopsida</taxon>
        <taxon>Ranunculales</taxon>
        <taxon>Menispermaceae</taxon>
        <taxon>Menispermoideae</taxon>
        <taxon>Cissampelideae</taxon>
        <taxon>Stephania</taxon>
    </lineage>
</organism>
<dbReference type="PANTHER" id="PTHR37742">
    <property type="entry name" value="OS01G0810200 PROTEIN"/>
    <property type="match status" value="1"/>
</dbReference>
<evidence type="ECO:0000259" key="2">
    <source>
        <dbReference type="Pfam" id="PF16561"/>
    </source>
</evidence>
<name>A0AAP0NXB7_9MAGN</name>
<feature type="transmembrane region" description="Helical" evidence="1">
    <location>
        <begin position="46"/>
        <end position="69"/>
    </location>
</feature>
<gene>
    <name evidence="3" type="ORF">Sjap_012145</name>
</gene>
<dbReference type="Gene3D" id="2.60.40.10">
    <property type="entry name" value="Immunoglobulins"/>
    <property type="match status" value="1"/>
</dbReference>
<reference evidence="3 4" key="1">
    <citation type="submission" date="2024-01" db="EMBL/GenBank/DDBJ databases">
        <title>Genome assemblies of Stephania.</title>
        <authorList>
            <person name="Yang L."/>
        </authorList>
    </citation>
    <scope>NUCLEOTIDE SEQUENCE [LARGE SCALE GENOMIC DNA]</scope>
    <source>
        <strain evidence="3">QJT</strain>
        <tissue evidence="3">Leaf</tissue>
    </source>
</reference>
<dbReference type="InterPro" id="IPR032640">
    <property type="entry name" value="AMPK1_CBM"/>
</dbReference>
<evidence type="ECO:0000313" key="3">
    <source>
        <dbReference type="EMBL" id="KAK9122543.1"/>
    </source>
</evidence>